<dbReference type="AlphaFoldDB" id="A0A443YUX2"/>
<feature type="compositionally biased region" description="Polar residues" evidence="1">
    <location>
        <begin position="558"/>
        <end position="568"/>
    </location>
</feature>
<feature type="region of interest" description="Disordered" evidence="1">
    <location>
        <begin position="297"/>
        <end position="318"/>
    </location>
</feature>
<comment type="caution">
    <text evidence="2">The sequence shown here is derived from an EMBL/GenBank/DDBJ whole genome shotgun (WGS) entry which is preliminary data.</text>
</comment>
<proteinExistence type="predicted"/>
<evidence type="ECO:0000256" key="1">
    <source>
        <dbReference type="SAM" id="MobiDB-lite"/>
    </source>
</evidence>
<protein>
    <submittedName>
        <fullName evidence="2">Uncharacterized protein</fullName>
    </submittedName>
</protein>
<dbReference type="EMBL" id="SAYW01000003">
    <property type="protein sequence ID" value="RWU07658.1"/>
    <property type="molecule type" value="Genomic_DNA"/>
</dbReference>
<evidence type="ECO:0000313" key="3">
    <source>
        <dbReference type="Proteomes" id="UP000284120"/>
    </source>
</evidence>
<dbReference type="RefSeq" id="WP_113647568.1">
    <property type="nucleotide sequence ID" value="NZ_QMHN01000003.1"/>
</dbReference>
<sequence>MKTTFTISIILISVQIGFAQENKLKLSLGAGLANASSENKEMGMGNGLNLQADAFVPLHSKGSNFALGLNVLGNYASLKNPSPDNTLVAGQYQIYNGNLSVTSQKGAASSSFSGMLGVQASVSFGKINFSPSINSGYLRVKQNGFVQTGNATINGQNQQLALVKSEAKSSSGLAFKPQLKIGYALNSNLSLFVSPAMWLGPEMSHITSQRVPQGGFNEKKMYEVSQLANSTWENKVNTSRYNFMEVNFGLALSIGKTKGSKGGSGATSSSYAARVMPSLGNTTTEQDSVTTANRLSMTPTSTRQTPNTSFGAKAQANETVNPVYEDKGTKGVNPMAEQKSMQGNGTTARQTQGKTFGEKVAGGLQAAGNSIVNQSEKVTMKDMTISKKVDLAVDPNGKSISEKGLKRNAEAMAKPGQPIKGVIVKGGKNPGGSMNLISNNNGEILLDNLEIGSYTFQISVPEEPQGKSINEKGVKSNVKAMAKPGQPIGGIVVKGGKNPGGNYLNLSVDGNGKFDFEVSEKGNYKLVVGKAMPQVGKSINEKGVKRSAARRRVEVLKSNKTGASSASTKEVRTYTGGRKNEPQSKSISEQGVAGPKTKDKQKAKVKEKATSGLKDVLKTNV</sequence>
<reference evidence="2 3" key="1">
    <citation type="submission" date="2018-06" db="EMBL/GenBank/DDBJ databases">
        <title>Pedobacter endophyticus sp. nov., an endophytic bacterium isolated from a leaf of Triticum aestivum.</title>
        <authorList>
            <person name="Zhang L."/>
        </authorList>
    </citation>
    <scope>NUCLEOTIDE SEQUENCE [LARGE SCALE GENOMIC DNA]</scope>
    <source>
        <strain evidence="2 3">CM134L-2</strain>
    </source>
</reference>
<organism evidence="2 3">
    <name type="scientific">Pedobacter chitinilyticus</name>
    <dbReference type="NCBI Taxonomy" id="2233776"/>
    <lineage>
        <taxon>Bacteria</taxon>
        <taxon>Pseudomonadati</taxon>
        <taxon>Bacteroidota</taxon>
        <taxon>Sphingobacteriia</taxon>
        <taxon>Sphingobacteriales</taxon>
        <taxon>Sphingobacteriaceae</taxon>
        <taxon>Pedobacter</taxon>
    </lineage>
</organism>
<evidence type="ECO:0000313" key="2">
    <source>
        <dbReference type="EMBL" id="RWU07658.1"/>
    </source>
</evidence>
<gene>
    <name evidence="2" type="ORF">DPV69_11800</name>
</gene>
<dbReference type="OrthoDB" id="1265549at2"/>
<accession>A0A443YUX2</accession>
<name>A0A443YUX2_9SPHI</name>
<keyword evidence="3" id="KW-1185">Reference proteome</keyword>
<feature type="compositionally biased region" description="Basic and acidic residues" evidence="1">
    <location>
        <begin position="596"/>
        <end position="609"/>
    </location>
</feature>
<dbReference type="Proteomes" id="UP000284120">
    <property type="component" value="Unassembled WGS sequence"/>
</dbReference>
<feature type="region of interest" description="Disordered" evidence="1">
    <location>
        <begin position="539"/>
        <end position="621"/>
    </location>
</feature>